<evidence type="ECO:0000256" key="4">
    <source>
        <dbReference type="ARBA" id="ARBA00022833"/>
    </source>
</evidence>
<sequence>MLSGTLPVEAKPALKGHAVYQRAKKELPKDFYALYRIVDRVARANGYEKTPWRIVVIPQYDINAFATNVNLIAIYDGILDQLGGDSSALACVVSHEMGHHIKRHAAVSLTKKKELVAQIQEETQKEVLGEKRAASQEAAVESVGGEVGRRAIGGTLGNVVGNILGGESQRRHRKSEKRILTFCTNKN</sequence>
<keyword evidence="3 6" id="KW-0378">Hydrolase</keyword>
<accession>A0A0V7ZGY8</accession>
<dbReference type="PANTHER" id="PTHR22726">
    <property type="entry name" value="METALLOENDOPEPTIDASE OMA1"/>
    <property type="match status" value="1"/>
</dbReference>
<evidence type="ECO:0000256" key="3">
    <source>
        <dbReference type="ARBA" id="ARBA00022801"/>
    </source>
</evidence>
<dbReference type="RefSeq" id="WP_058184293.1">
    <property type="nucleotide sequence ID" value="NZ_LMTZ01000131.1"/>
</dbReference>
<gene>
    <name evidence="8" type="ORF">BC008_15275</name>
</gene>
<dbReference type="EMBL" id="LMTZ01000131">
    <property type="protein sequence ID" value="KST63817.1"/>
    <property type="molecule type" value="Genomic_DNA"/>
</dbReference>
<comment type="cofactor">
    <cofactor evidence="6">
        <name>Zn(2+)</name>
        <dbReference type="ChEBI" id="CHEBI:29105"/>
    </cofactor>
    <text evidence="6">Binds 1 zinc ion per subunit.</text>
</comment>
<reference evidence="8 9" key="1">
    <citation type="journal article" date="2015" name="Genome Announc.">
        <title>Draft Genome of the Euendolithic (true boring) Cyanobacterium Mastigocoleus testarum strain BC008.</title>
        <authorList>
            <person name="Guida B.S."/>
            <person name="Garcia-Pichel F."/>
        </authorList>
    </citation>
    <scope>NUCLEOTIDE SEQUENCE [LARGE SCALE GENOMIC DNA]</scope>
    <source>
        <strain evidence="8 9">BC008</strain>
    </source>
</reference>
<keyword evidence="1 6" id="KW-0645">Protease</keyword>
<evidence type="ECO:0000259" key="7">
    <source>
        <dbReference type="Pfam" id="PF01435"/>
    </source>
</evidence>
<dbReference type="GO" id="GO:0046872">
    <property type="term" value="F:metal ion binding"/>
    <property type="evidence" value="ECO:0007669"/>
    <property type="project" value="UniProtKB-KW"/>
</dbReference>
<proteinExistence type="inferred from homology"/>
<dbReference type="GO" id="GO:0006515">
    <property type="term" value="P:protein quality control for misfolded or incompletely synthesized proteins"/>
    <property type="evidence" value="ECO:0007669"/>
    <property type="project" value="TreeGrafter"/>
</dbReference>
<keyword evidence="2" id="KW-0479">Metal-binding</keyword>
<dbReference type="GO" id="GO:0004222">
    <property type="term" value="F:metalloendopeptidase activity"/>
    <property type="evidence" value="ECO:0007669"/>
    <property type="project" value="InterPro"/>
</dbReference>
<evidence type="ECO:0000256" key="1">
    <source>
        <dbReference type="ARBA" id="ARBA00022670"/>
    </source>
</evidence>
<evidence type="ECO:0000313" key="9">
    <source>
        <dbReference type="Proteomes" id="UP000053372"/>
    </source>
</evidence>
<evidence type="ECO:0000256" key="6">
    <source>
        <dbReference type="RuleBase" id="RU003983"/>
    </source>
</evidence>
<dbReference type="Gene3D" id="3.30.2010.10">
    <property type="entry name" value="Metalloproteases ('zincins'), catalytic domain"/>
    <property type="match status" value="1"/>
</dbReference>
<organism evidence="8 9">
    <name type="scientific">Mastigocoleus testarum BC008</name>
    <dbReference type="NCBI Taxonomy" id="371196"/>
    <lineage>
        <taxon>Bacteria</taxon>
        <taxon>Bacillati</taxon>
        <taxon>Cyanobacteriota</taxon>
        <taxon>Cyanophyceae</taxon>
        <taxon>Nostocales</taxon>
        <taxon>Hapalosiphonaceae</taxon>
        <taxon>Mastigocoleus</taxon>
    </lineage>
</organism>
<protein>
    <recommendedName>
        <fullName evidence="7">Peptidase M48 domain-containing protein</fullName>
    </recommendedName>
</protein>
<dbReference type="GO" id="GO:0016020">
    <property type="term" value="C:membrane"/>
    <property type="evidence" value="ECO:0007669"/>
    <property type="project" value="TreeGrafter"/>
</dbReference>
<keyword evidence="5 6" id="KW-0482">Metalloprotease</keyword>
<evidence type="ECO:0000256" key="2">
    <source>
        <dbReference type="ARBA" id="ARBA00022723"/>
    </source>
</evidence>
<dbReference type="Pfam" id="PF01435">
    <property type="entry name" value="Peptidase_M48"/>
    <property type="match status" value="1"/>
</dbReference>
<dbReference type="Proteomes" id="UP000053372">
    <property type="component" value="Unassembled WGS sequence"/>
</dbReference>
<dbReference type="PANTHER" id="PTHR22726:SF18">
    <property type="entry name" value="PEPTIDASE M48 DOMAIN-CONTAINING PROTEIN"/>
    <property type="match status" value="1"/>
</dbReference>
<dbReference type="InterPro" id="IPR001915">
    <property type="entry name" value="Peptidase_M48"/>
</dbReference>
<evidence type="ECO:0000313" key="8">
    <source>
        <dbReference type="EMBL" id="KST63817.1"/>
    </source>
</evidence>
<dbReference type="AlphaFoldDB" id="A0A0V7ZGY8"/>
<keyword evidence="9" id="KW-1185">Reference proteome</keyword>
<comment type="caution">
    <text evidence="8">The sequence shown here is derived from an EMBL/GenBank/DDBJ whole genome shotgun (WGS) entry which is preliminary data.</text>
</comment>
<dbReference type="InterPro" id="IPR051156">
    <property type="entry name" value="Mito/Outer_Membr_Metalloprot"/>
</dbReference>
<comment type="similarity">
    <text evidence="6">Belongs to the peptidase M48 family.</text>
</comment>
<evidence type="ECO:0000256" key="5">
    <source>
        <dbReference type="ARBA" id="ARBA00023049"/>
    </source>
</evidence>
<name>A0A0V7ZGY8_9CYAN</name>
<feature type="domain" description="Peptidase M48" evidence="7">
    <location>
        <begin position="31"/>
        <end position="113"/>
    </location>
</feature>
<keyword evidence="4 6" id="KW-0862">Zinc</keyword>